<keyword evidence="6 9" id="KW-0560">Oxidoreductase</keyword>
<comment type="similarity">
    <text evidence="9">Belongs to the acireductone dioxygenase (ARD) family.</text>
</comment>
<dbReference type="AlphaFoldDB" id="A0A7W9NHM0"/>
<dbReference type="Gene3D" id="2.60.120.10">
    <property type="entry name" value="Jelly Rolls"/>
    <property type="match status" value="1"/>
</dbReference>
<feature type="binding site" evidence="9">
    <location>
        <position position="146"/>
    </location>
    <ligand>
        <name>Fe(2+)</name>
        <dbReference type="ChEBI" id="CHEBI:29033"/>
    </ligand>
</feature>
<dbReference type="GO" id="GO:0005506">
    <property type="term" value="F:iron ion binding"/>
    <property type="evidence" value="ECO:0007669"/>
    <property type="project" value="UniProtKB-UniRule"/>
</dbReference>
<gene>
    <name evidence="9" type="primary">mtnD</name>
    <name evidence="10" type="ORF">BJ998_004903</name>
</gene>
<evidence type="ECO:0000313" key="10">
    <source>
        <dbReference type="EMBL" id="MBB5893707.1"/>
    </source>
</evidence>
<keyword evidence="11" id="KW-1185">Reference proteome</keyword>
<keyword evidence="5 9" id="KW-0223">Dioxygenase</keyword>
<keyword evidence="4 9" id="KW-0479">Metal-binding</keyword>
<dbReference type="GO" id="GO:0019284">
    <property type="term" value="P:L-methionine salvage from S-adenosylmethionine"/>
    <property type="evidence" value="ECO:0007669"/>
    <property type="project" value="InterPro"/>
</dbReference>
<comment type="subunit">
    <text evidence="9">Monomer.</text>
</comment>
<keyword evidence="7 9" id="KW-0408">Iron</keyword>
<feature type="binding site" evidence="9">
    <location>
        <position position="102"/>
    </location>
    <ligand>
        <name>Fe(2+)</name>
        <dbReference type="ChEBI" id="CHEBI:29033"/>
    </ligand>
</feature>
<evidence type="ECO:0000256" key="5">
    <source>
        <dbReference type="ARBA" id="ARBA00022964"/>
    </source>
</evidence>
<feature type="binding site" evidence="9">
    <location>
        <position position="108"/>
    </location>
    <ligand>
        <name>Ni(2+)</name>
        <dbReference type="ChEBI" id="CHEBI:49786"/>
    </ligand>
</feature>
<evidence type="ECO:0000256" key="9">
    <source>
        <dbReference type="HAMAP-Rule" id="MF_01682"/>
    </source>
</evidence>
<evidence type="ECO:0000256" key="6">
    <source>
        <dbReference type="ARBA" id="ARBA00023002"/>
    </source>
</evidence>
<dbReference type="EC" id="1.13.11.54" evidence="9"/>
<feature type="binding site" evidence="9">
    <location>
        <position position="102"/>
    </location>
    <ligand>
        <name>Ni(2+)</name>
        <dbReference type="ChEBI" id="CHEBI:49786"/>
    </ligand>
</feature>
<protein>
    <recommendedName>
        <fullName evidence="9">Acireductone dioxygenase</fullName>
    </recommendedName>
    <alternativeName>
        <fullName evidence="9">1,2-dihydroxy-3-keto-5-methylthiopentene dioxygenase</fullName>
        <shortName evidence="9">DHK-MTPene dioxygenase</shortName>
    </alternativeName>
    <alternativeName>
        <fullName evidence="9">Acireductone dioxygenase (Fe(2+)-requiring)</fullName>
        <shortName evidence="9">ARD'</shortName>
        <shortName evidence="9">Fe-ARD</shortName>
        <ecNumber evidence="9">1.13.11.54</ecNumber>
    </alternativeName>
    <alternativeName>
        <fullName evidence="9">Acireductone dioxygenase (Ni(2+)-requiring)</fullName>
        <shortName evidence="9">ARD</shortName>
        <shortName evidence="9">Ni-ARD</shortName>
        <ecNumber evidence="9">1.13.11.53</ecNumber>
    </alternativeName>
</protein>
<accession>A0A7W9NHM0</accession>
<dbReference type="HAMAP" id="MF_01682">
    <property type="entry name" value="Salvage_MtnD"/>
    <property type="match status" value="1"/>
</dbReference>
<feature type="binding site" evidence="9">
    <location>
        <position position="104"/>
    </location>
    <ligand>
        <name>Fe(2+)</name>
        <dbReference type="ChEBI" id="CHEBI:29033"/>
    </ligand>
</feature>
<dbReference type="UniPathway" id="UPA00904">
    <property type="reaction ID" value="UER00878"/>
</dbReference>
<comment type="catalytic activity">
    <reaction evidence="9">
        <text>1,2-dihydroxy-5-(methylsulfanyl)pent-1-en-3-one + O2 = 3-(methylsulfanyl)propanoate + CO + formate + 2 H(+)</text>
        <dbReference type="Rhea" id="RHEA:14161"/>
        <dbReference type="ChEBI" id="CHEBI:15378"/>
        <dbReference type="ChEBI" id="CHEBI:15379"/>
        <dbReference type="ChEBI" id="CHEBI:15740"/>
        <dbReference type="ChEBI" id="CHEBI:17245"/>
        <dbReference type="ChEBI" id="CHEBI:49016"/>
        <dbReference type="ChEBI" id="CHEBI:49252"/>
        <dbReference type="EC" id="1.13.11.53"/>
    </reaction>
</comment>
<dbReference type="PANTHER" id="PTHR23418:SF0">
    <property type="entry name" value="ACIREDUCTONE DIOXYGENASE"/>
    <property type="match status" value="1"/>
</dbReference>
<evidence type="ECO:0000256" key="7">
    <source>
        <dbReference type="ARBA" id="ARBA00023004"/>
    </source>
</evidence>
<feature type="binding site" evidence="9">
    <location>
        <position position="108"/>
    </location>
    <ligand>
        <name>Fe(2+)</name>
        <dbReference type="ChEBI" id="CHEBI:29033"/>
    </ligand>
</feature>
<feature type="binding site" evidence="9">
    <location>
        <position position="146"/>
    </location>
    <ligand>
        <name>Ni(2+)</name>
        <dbReference type="ChEBI" id="CHEBI:49786"/>
    </ligand>
</feature>
<feature type="site" description="Important to generate the dianion" evidence="9">
    <location>
        <position position="110"/>
    </location>
</feature>
<dbReference type="GO" id="GO:0010308">
    <property type="term" value="F:acireductone dioxygenase (Ni2+-requiring) activity"/>
    <property type="evidence" value="ECO:0007669"/>
    <property type="project" value="UniProtKB-UniRule"/>
</dbReference>
<dbReference type="EC" id="1.13.11.53" evidence="9"/>
<dbReference type="InterPro" id="IPR014710">
    <property type="entry name" value="RmlC-like_jellyroll"/>
</dbReference>
<sequence>MTLLQVMPDSNRDEVLLRTTDLATIAAELAPFNITLEQWDTVELPDTAGQEEVLEAYRADVEKVSKEGDYRLVDVVRMKPDANDPEWPAKAKGAREKFLNEHTHDEDEVRFFVEGKGCFYLHLDGKVYAVVCERGDLMSVPAGTTHWFDMGSEPEFCAIRFFQEEDGWVAGFTGDGISSRMPTLDELV</sequence>
<name>A0A7W9NHM0_9PSEU</name>
<dbReference type="InterPro" id="IPR023956">
    <property type="entry name" value="ARD_bac"/>
</dbReference>
<evidence type="ECO:0000313" key="11">
    <source>
        <dbReference type="Proteomes" id="UP000585638"/>
    </source>
</evidence>
<keyword evidence="3 9" id="KW-0028">Amino-acid biosynthesis</keyword>
<comment type="pathway">
    <text evidence="9">Amino-acid biosynthesis; L-methionine biosynthesis via salvage pathway; L-methionine from S-methyl-5-thio-alpha-D-ribose 1-phosphate: step 5/6.</text>
</comment>
<dbReference type="InterPro" id="IPR011051">
    <property type="entry name" value="RmlC_Cupin_sf"/>
</dbReference>
<dbReference type="Pfam" id="PF03079">
    <property type="entry name" value="ARD"/>
    <property type="match status" value="1"/>
</dbReference>
<comment type="cofactor">
    <cofactor evidence="9">
        <name>Fe(2+)</name>
        <dbReference type="ChEBI" id="CHEBI:29033"/>
    </cofactor>
    <text evidence="9">Binds 1 Fe(2+) cation per monomer.</text>
</comment>
<feature type="site" description="May play a role in metal incorporation in vivo" evidence="9">
    <location>
        <position position="101"/>
    </location>
</feature>
<dbReference type="GO" id="GO:0010309">
    <property type="term" value="F:acireductone dioxygenase [iron(II)-requiring] activity"/>
    <property type="evidence" value="ECO:0007669"/>
    <property type="project" value="UniProtKB-UniRule"/>
</dbReference>
<dbReference type="RefSeq" id="WP_184865178.1">
    <property type="nucleotide sequence ID" value="NZ_BAAAWY010000034.1"/>
</dbReference>
<feature type="site" description="May play a role in transmitting local conformational changes" evidence="9">
    <location>
        <position position="107"/>
    </location>
</feature>
<dbReference type="SUPFAM" id="SSF51182">
    <property type="entry name" value="RmlC-like cupins"/>
    <property type="match status" value="1"/>
</dbReference>
<comment type="function">
    <text evidence="9">Catalyzes 2 different reactions between oxygene and the acireductone 1,2-dihydroxy-3-keto-5-methylthiopentene (DHK-MTPene) depending upon the metal bound in the active site. Fe-containing acireductone dioxygenase (Fe-ARD) produces formate and 2-keto-4-methylthiobutyrate (KMTB), the alpha-ketoacid precursor of methionine in the methionine recycle pathway. Ni-containing acireductone dioxygenase (Ni-ARD) produces methylthiopropionate, carbon monoxide and formate, and does not lie on the methionine recycle pathway.</text>
</comment>
<comment type="caution">
    <text evidence="10">The sequence shown here is derived from an EMBL/GenBank/DDBJ whole genome shotgun (WGS) entry which is preliminary data.</text>
</comment>
<comment type="catalytic activity">
    <reaction evidence="1 9">
        <text>1,2-dihydroxy-5-(methylsulfanyl)pent-1-en-3-one + O2 = 4-methylsulfanyl-2-oxobutanoate + formate + 2 H(+)</text>
        <dbReference type="Rhea" id="RHEA:24504"/>
        <dbReference type="ChEBI" id="CHEBI:15378"/>
        <dbReference type="ChEBI" id="CHEBI:15379"/>
        <dbReference type="ChEBI" id="CHEBI:15740"/>
        <dbReference type="ChEBI" id="CHEBI:16723"/>
        <dbReference type="ChEBI" id="CHEBI:49252"/>
        <dbReference type="EC" id="1.13.11.54"/>
    </reaction>
</comment>
<dbReference type="InterPro" id="IPR004313">
    <property type="entry name" value="ARD"/>
</dbReference>
<keyword evidence="8 9" id="KW-0486">Methionine biosynthesis</keyword>
<reference evidence="10 11" key="1">
    <citation type="submission" date="2020-08" db="EMBL/GenBank/DDBJ databases">
        <title>Sequencing the genomes of 1000 actinobacteria strains.</title>
        <authorList>
            <person name="Klenk H.-P."/>
        </authorList>
    </citation>
    <scope>NUCLEOTIDE SEQUENCE [LARGE SCALE GENOMIC DNA]</scope>
    <source>
        <strain evidence="10 11">DSM 43851</strain>
    </source>
</reference>
<evidence type="ECO:0000256" key="3">
    <source>
        <dbReference type="ARBA" id="ARBA00022605"/>
    </source>
</evidence>
<dbReference type="PANTHER" id="PTHR23418">
    <property type="entry name" value="ACIREDUCTONE DIOXYGENASE"/>
    <property type="match status" value="1"/>
</dbReference>
<evidence type="ECO:0000256" key="2">
    <source>
        <dbReference type="ARBA" id="ARBA00022596"/>
    </source>
</evidence>
<evidence type="ECO:0000256" key="1">
    <source>
        <dbReference type="ARBA" id="ARBA00000428"/>
    </source>
</evidence>
<proteinExistence type="inferred from homology"/>
<dbReference type="EMBL" id="JACHIR010000001">
    <property type="protein sequence ID" value="MBB5893707.1"/>
    <property type="molecule type" value="Genomic_DNA"/>
</dbReference>
<dbReference type="GO" id="GO:0019509">
    <property type="term" value="P:L-methionine salvage from methylthioadenosine"/>
    <property type="evidence" value="ECO:0007669"/>
    <property type="project" value="UniProtKB-UniRule"/>
</dbReference>
<comment type="cofactor">
    <cofactor evidence="9">
        <name>Ni(2+)</name>
        <dbReference type="ChEBI" id="CHEBI:49786"/>
    </cofactor>
    <text evidence="9">Binds 1 nickel ion per monomer.</text>
</comment>
<evidence type="ECO:0000256" key="8">
    <source>
        <dbReference type="ARBA" id="ARBA00023167"/>
    </source>
</evidence>
<dbReference type="GO" id="GO:0016151">
    <property type="term" value="F:nickel cation binding"/>
    <property type="evidence" value="ECO:0007669"/>
    <property type="project" value="UniProtKB-UniRule"/>
</dbReference>
<keyword evidence="2 9" id="KW-0533">Nickel</keyword>
<dbReference type="Proteomes" id="UP000585638">
    <property type="component" value="Unassembled WGS sequence"/>
</dbReference>
<organism evidence="10 11">
    <name type="scientific">Kutzneria kofuensis</name>
    <dbReference type="NCBI Taxonomy" id="103725"/>
    <lineage>
        <taxon>Bacteria</taxon>
        <taxon>Bacillati</taxon>
        <taxon>Actinomycetota</taxon>
        <taxon>Actinomycetes</taxon>
        <taxon>Pseudonocardiales</taxon>
        <taxon>Pseudonocardiaceae</taxon>
        <taxon>Kutzneria</taxon>
    </lineage>
</organism>
<feature type="binding site" evidence="9">
    <location>
        <position position="104"/>
    </location>
    <ligand>
        <name>Ni(2+)</name>
        <dbReference type="ChEBI" id="CHEBI:49786"/>
    </ligand>
</feature>
<dbReference type="CDD" id="cd02232">
    <property type="entry name" value="cupin_ARD"/>
    <property type="match status" value="1"/>
</dbReference>
<evidence type="ECO:0000256" key="4">
    <source>
        <dbReference type="ARBA" id="ARBA00022723"/>
    </source>
</evidence>